<reference evidence="1" key="2">
    <citation type="journal article" date="2022" name="New Phytol.">
        <title>Evolutionary transition to the ectomycorrhizal habit in the genomes of a hyperdiverse lineage of mushroom-forming fungi.</title>
        <authorList>
            <person name="Looney B."/>
            <person name="Miyauchi S."/>
            <person name="Morin E."/>
            <person name="Drula E."/>
            <person name="Courty P.E."/>
            <person name="Kohler A."/>
            <person name="Kuo A."/>
            <person name="LaButti K."/>
            <person name="Pangilinan J."/>
            <person name="Lipzen A."/>
            <person name="Riley R."/>
            <person name="Andreopoulos W."/>
            <person name="He G."/>
            <person name="Johnson J."/>
            <person name="Nolan M."/>
            <person name="Tritt A."/>
            <person name="Barry K.W."/>
            <person name="Grigoriev I.V."/>
            <person name="Nagy L.G."/>
            <person name="Hibbett D."/>
            <person name="Henrissat B."/>
            <person name="Matheny P.B."/>
            <person name="Labbe J."/>
            <person name="Martin F.M."/>
        </authorList>
    </citation>
    <scope>NUCLEOTIDE SEQUENCE</scope>
    <source>
        <strain evidence="1">HHB10654</strain>
    </source>
</reference>
<evidence type="ECO:0000313" key="2">
    <source>
        <dbReference type="Proteomes" id="UP000814140"/>
    </source>
</evidence>
<keyword evidence="2" id="KW-1185">Reference proteome</keyword>
<proteinExistence type="predicted"/>
<dbReference type="Proteomes" id="UP000814140">
    <property type="component" value="Unassembled WGS sequence"/>
</dbReference>
<reference evidence="1" key="1">
    <citation type="submission" date="2021-03" db="EMBL/GenBank/DDBJ databases">
        <authorList>
            <consortium name="DOE Joint Genome Institute"/>
            <person name="Ahrendt S."/>
            <person name="Looney B.P."/>
            <person name="Miyauchi S."/>
            <person name="Morin E."/>
            <person name="Drula E."/>
            <person name="Courty P.E."/>
            <person name="Chicoki N."/>
            <person name="Fauchery L."/>
            <person name="Kohler A."/>
            <person name="Kuo A."/>
            <person name="Labutti K."/>
            <person name="Pangilinan J."/>
            <person name="Lipzen A."/>
            <person name="Riley R."/>
            <person name="Andreopoulos W."/>
            <person name="He G."/>
            <person name="Johnson J."/>
            <person name="Barry K.W."/>
            <person name="Grigoriev I.V."/>
            <person name="Nagy L."/>
            <person name="Hibbett D."/>
            <person name="Henrissat B."/>
            <person name="Matheny P.B."/>
            <person name="Labbe J."/>
            <person name="Martin F."/>
        </authorList>
    </citation>
    <scope>NUCLEOTIDE SEQUENCE</scope>
    <source>
        <strain evidence="1">HHB10654</strain>
    </source>
</reference>
<comment type="caution">
    <text evidence="1">The sequence shown here is derived from an EMBL/GenBank/DDBJ whole genome shotgun (WGS) entry which is preliminary data.</text>
</comment>
<organism evidence="1 2">
    <name type="scientific">Artomyces pyxidatus</name>
    <dbReference type="NCBI Taxonomy" id="48021"/>
    <lineage>
        <taxon>Eukaryota</taxon>
        <taxon>Fungi</taxon>
        <taxon>Dikarya</taxon>
        <taxon>Basidiomycota</taxon>
        <taxon>Agaricomycotina</taxon>
        <taxon>Agaricomycetes</taxon>
        <taxon>Russulales</taxon>
        <taxon>Auriscalpiaceae</taxon>
        <taxon>Artomyces</taxon>
    </lineage>
</organism>
<accession>A0ACB8SL83</accession>
<evidence type="ECO:0000313" key="1">
    <source>
        <dbReference type="EMBL" id="KAI0057223.1"/>
    </source>
</evidence>
<name>A0ACB8SL83_9AGAM</name>
<gene>
    <name evidence="1" type="ORF">BV25DRAFT_1892975</name>
</gene>
<protein>
    <submittedName>
        <fullName evidence="1">Cytochrome P450</fullName>
    </submittedName>
</protein>
<dbReference type="EMBL" id="MU277250">
    <property type="protein sequence ID" value="KAI0057223.1"/>
    <property type="molecule type" value="Genomic_DNA"/>
</dbReference>
<sequence>MFNSVFTILLLGCIVAICWVLGHRIKQLPLRRIPGPRSISLLTGNYKQLFHVAAGPFHEKITKTYGRVIRLTGFLGDTQLMISDPMALAFMLVKEQDAFEEPLWFTESNRHIFGSSLLATMGSHHRKQRKLLNPAFSGKNLCSITPLFQSLTRQVECILYAKVSSGPQEVDILDLLGRLALEAIAQAGLGYTFGSLSGEENQFGLAIKEYLPTMSKLSMWRTVFPLVSWAGPSRLLRLVAAALPWQNLHDLIRVTDTMHRSARKVYEEKKSLLLKGDEATVCQTGEGKDIISILLKANMSASEDARLPDEEIIAQMGTLVFAGTDTTSSATARLLHVLALHPEEQERLRQELITAWASGDQDELSYDVLVGLPYLDAICRETMRLYPPATLLNRVCRQDISVPLSQPITTSQGPLSSIFIPKSTGIILHISAINCDRSIWGADAQEWKPDRWLAPLPESVKEAHIPGIYSNTLTFNGGGRACIGFKFAQLEMKVVLALLIKSFRFSISNKEEVFWRFGVISTPSVKGSHRVKPELPLIVERLRTDNI</sequence>